<proteinExistence type="predicted"/>
<accession>A0A1I6BQ76</accession>
<name>A0A1I6BQ76_9BACI</name>
<reference evidence="1 2" key="1">
    <citation type="submission" date="2016-10" db="EMBL/GenBank/DDBJ databases">
        <authorList>
            <person name="Varghese N."/>
            <person name="Submissions S."/>
        </authorList>
    </citation>
    <scope>NUCLEOTIDE SEQUENCE [LARGE SCALE GENOMIC DNA]</scope>
    <source>
        <strain evidence="1 2">DSM 13796</strain>
    </source>
</reference>
<keyword evidence="2" id="KW-1185">Reference proteome</keyword>
<evidence type="ECO:0000313" key="2">
    <source>
        <dbReference type="Proteomes" id="UP000182762"/>
    </source>
</evidence>
<protein>
    <submittedName>
        <fullName evidence="1">Uncharacterized protein</fullName>
    </submittedName>
</protein>
<gene>
    <name evidence="1" type="ORF">SAMN02745910_03991</name>
</gene>
<sequence>MNFLATKDPIGRYSKADLYFYKVLDVLSFRKSIYTKLKIKSIETYLEARYNSY</sequence>
<dbReference type="Proteomes" id="UP000182762">
    <property type="component" value="Unassembled WGS sequence"/>
</dbReference>
<organism evidence="1 2">
    <name type="scientific">Priestia endophytica DSM 13796</name>
    <dbReference type="NCBI Taxonomy" id="1121089"/>
    <lineage>
        <taxon>Bacteria</taxon>
        <taxon>Bacillati</taxon>
        <taxon>Bacillota</taxon>
        <taxon>Bacilli</taxon>
        <taxon>Bacillales</taxon>
        <taxon>Bacillaceae</taxon>
        <taxon>Priestia</taxon>
    </lineage>
</organism>
<dbReference type="EMBL" id="FOXX01000012">
    <property type="protein sequence ID" value="SFQ83069.1"/>
    <property type="molecule type" value="Genomic_DNA"/>
</dbReference>
<comment type="caution">
    <text evidence="1">The sequence shown here is derived from an EMBL/GenBank/DDBJ whole genome shotgun (WGS) entry which is preliminary data.</text>
</comment>
<evidence type="ECO:0000313" key="1">
    <source>
        <dbReference type="EMBL" id="SFQ83069.1"/>
    </source>
</evidence>